<dbReference type="EMBL" id="SMFP01000004">
    <property type="protein sequence ID" value="TDE39106.1"/>
    <property type="molecule type" value="Genomic_DNA"/>
</dbReference>
<evidence type="ECO:0000313" key="2">
    <source>
        <dbReference type="Proteomes" id="UP000294662"/>
    </source>
</evidence>
<accession>A0A4V6PG88</accession>
<protein>
    <submittedName>
        <fullName evidence="1">Uncharacterized protein</fullName>
    </submittedName>
</protein>
<evidence type="ECO:0000313" key="1">
    <source>
        <dbReference type="EMBL" id="TDE39106.1"/>
    </source>
</evidence>
<name>A0A4V6PG88_9RHOB</name>
<sequence>MASAIAAVSAVIARRTLKSITFDVVTFYPPKMAPPLNDWGGLRCYCAKVRKLSDICEAKSTMHCSTFGNTRQEGRITVSKAANINRNQGALFTGDAA</sequence>
<dbReference type="AlphaFoldDB" id="A0A4V6PG88"/>
<comment type="caution">
    <text evidence="1">The sequence shown here is derived from an EMBL/GenBank/DDBJ whole genome shotgun (WGS) entry which is preliminary data.</text>
</comment>
<reference evidence="1 2" key="1">
    <citation type="submission" date="2019-03" db="EMBL/GenBank/DDBJ databases">
        <authorList>
            <person name="Zhang S."/>
        </authorList>
    </citation>
    <scope>NUCLEOTIDE SEQUENCE [LARGE SCALE GENOMIC DNA]</scope>
    <source>
        <strain evidence="1 2">S4J41</strain>
    </source>
</reference>
<keyword evidence="2" id="KW-1185">Reference proteome</keyword>
<dbReference type="Proteomes" id="UP000294662">
    <property type="component" value="Unassembled WGS sequence"/>
</dbReference>
<organism evidence="1 2">
    <name type="scientific">Antarcticimicrobium sediminis</name>
    <dbReference type="NCBI Taxonomy" id="2546227"/>
    <lineage>
        <taxon>Bacteria</taxon>
        <taxon>Pseudomonadati</taxon>
        <taxon>Pseudomonadota</taxon>
        <taxon>Alphaproteobacteria</taxon>
        <taxon>Rhodobacterales</taxon>
        <taxon>Paracoccaceae</taxon>
        <taxon>Antarcticimicrobium</taxon>
    </lineage>
</organism>
<proteinExistence type="predicted"/>
<gene>
    <name evidence="1" type="ORF">E1B25_08885</name>
</gene>